<evidence type="ECO:0000313" key="6">
    <source>
        <dbReference type="Proteomes" id="UP000614601"/>
    </source>
</evidence>
<dbReference type="InterPro" id="IPR001368">
    <property type="entry name" value="TNFR/NGFR_Cys_rich_reg"/>
</dbReference>
<evidence type="ECO:0000256" key="3">
    <source>
        <dbReference type="SAM" id="SignalP"/>
    </source>
</evidence>
<evidence type="ECO:0000313" key="5">
    <source>
        <dbReference type="EMBL" id="CAD5215510.1"/>
    </source>
</evidence>
<sequence>MFLKVFSLVLICSQLAYCNVYDLSSESGECPEGFFFSEVINNCKVCATCGPSMYIKKECGGDQDTLCDYCLSENPTYSEDFFNRCDDYRKLFKILNLEKYPTMLRKEQPRYHGINWALASLVAAISVALILTINKCVRRPAFREVTILPPELSEEEKRNIIFAAEHLRNKRTKNGYQRFDYV</sequence>
<name>A0A811KGU5_9BILA</name>
<dbReference type="Proteomes" id="UP000614601">
    <property type="component" value="Unassembled WGS sequence"/>
</dbReference>
<dbReference type="PROSITE" id="PS50050">
    <property type="entry name" value="TNFR_NGFR_2"/>
    <property type="match status" value="1"/>
</dbReference>
<keyword evidence="6" id="KW-1185">Reference proteome</keyword>
<keyword evidence="2" id="KW-1133">Transmembrane helix</keyword>
<organism evidence="5 6">
    <name type="scientific">Bursaphelenchus okinawaensis</name>
    <dbReference type="NCBI Taxonomy" id="465554"/>
    <lineage>
        <taxon>Eukaryota</taxon>
        <taxon>Metazoa</taxon>
        <taxon>Ecdysozoa</taxon>
        <taxon>Nematoda</taxon>
        <taxon>Chromadorea</taxon>
        <taxon>Rhabditida</taxon>
        <taxon>Tylenchina</taxon>
        <taxon>Tylenchomorpha</taxon>
        <taxon>Aphelenchoidea</taxon>
        <taxon>Aphelenchoididae</taxon>
        <taxon>Bursaphelenchus</taxon>
    </lineage>
</organism>
<keyword evidence="1" id="KW-1015">Disulfide bond</keyword>
<keyword evidence="2" id="KW-0472">Membrane</keyword>
<dbReference type="EMBL" id="CAJFDH010000003">
    <property type="protein sequence ID" value="CAD5215510.1"/>
    <property type="molecule type" value="Genomic_DNA"/>
</dbReference>
<accession>A0A811KGU5</accession>
<feature type="disulfide bond" evidence="1">
    <location>
        <begin position="46"/>
        <end position="59"/>
    </location>
</feature>
<feature type="repeat" description="TNFR-Cys" evidence="1">
    <location>
        <begin position="29"/>
        <end position="67"/>
    </location>
</feature>
<feature type="domain" description="TNFR-Cys" evidence="4">
    <location>
        <begin position="29"/>
        <end position="67"/>
    </location>
</feature>
<dbReference type="OrthoDB" id="5870232at2759"/>
<dbReference type="Proteomes" id="UP000783686">
    <property type="component" value="Unassembled WGS sequence"/>
</dbReference>
<proteinExistence type="predicted"/>
<keyword evidence="3" id="KW-0732">Signal</keyword>
<dbReference type="EMBL" id="CAJFCW020000003">
    <property type="protein sequence ID" value="CAG9104221.1"/>
    <property type="molecule type" value="Genomic_DNA"/>
</dbReference>
<protein>
    <recommendedName>
        <fullName evidence="4">TNFR-Cys domain-containing protein</fullName>
    </recommendedName>
</protein>
<dbReference type="SMART" id="SM00208">
    <property type="entry name" value="TNFR"/>
    <property type="match status" value="1"/>
</dbReference>
<comment type="caution">
    <text evidence="5">The sequence shown here is derived from an EMBL/GenBank/DDBJ whole genome shotgun (WGS) entry which is preliminary data.</text>
</comment>
<dbReference type="AlphaFoldDB" id="A0A811KGU5"/>
<feature type="signal peptide" evidence="3">
    <location>
        <begin position="1"/>
        <end position="18"/>
    </location>
</feature>
<dbReference type="PROSITE" id="PS00652">
    <property type="entry name" value="TNFR_NGFR_1"/>
    <property type="match status" value="1"/>
</dbReference>
<evidence type="ECO:0000256" key="1">
    <source>
        <dbReference type="PROSITE-ProRule" id="PRU00206"/>
    </source>
</evidence>
<gene>
    <name evidence="5" type="ORF">BOKJ2_LOCUS6129</name>
</gene>
<feature type="chain" id="PRO_5035594916" description="TNFR-Cys domain-containing protein" evidence="3">
    <location>
        <begin position="19"/>
        <end position="182"/>
    </location>
</feature>
<reference evidence="5" key="1">
    <citation type="submission" date="2020-09" db="EMBL/GenBank/DDBJ databases">
        <authorList>
            <person name="Kikuchi T."/>
        </authorList>
    </citation>
    <scope>NUCLEOTIDE SEQUENCE</scope>
    <source>
        <strain evidence="5">SH1</strain>
    </source>
</reference>
<dbReference type="Pfam" id="PF00020">
    <property type="entry name" value="TNFR_c6"/>
    <property type="match status" value="1"/>
</dbReference>
<keyword evidence="2" id="KW-0812">Transmembrane</keyword>
<comment type="caution">
    <text evidence="1">Lacks conserved residue(s) required for the propagation of feature annotation.</text>
</comment>
<evidence type="ECO:0000256" key="2">
    <source>
        <dbReference type="SAM" id="Phobius"/>
    </source>
</evidence>
<feature type="transmembrane region" description="Helical" evidence="2">
    <location>
        <begin position="113"/>
        <end position="133"/>
    </location>
</feature>
<feature type="disulfide bond" evidence="1">
    <location>
        <begin position="49"/>
        <end position="67"/>
    </location>
</feature>
<evidence type="ECO:0000259" key="4">
    <source>
        <dbReference type="PROSITE" id="PS50050"/>
    </source>
</evidence>